<reference evidence="2 3" key="1">
    <citation type="submission" date="2016-11" db="EMBL/GenBank/DDBJ databases">
        <authorList>
            <person name="Jaros S."/>
            <person name="Januszkiewicz K."/>
            <person name="Wedrychowicz H."/>
        </authorList>
    </citation>
    <scope>NUCLEOTIDE SEQUENCE [LARGE SCALE GENOMIC DNA]</scope>
    <source>
        <strain evidence="2 3">ATCC 23634</strain>
    </source>
</reference>
<dbReference type="Proteomes" id="UP000183447">
    <property type="component" value="Unassembled WGS sequence"/>
</dbReference>
<keyword evidence="3" id="KW-1185">Reference proteome</keyword>
<accession>A0A1K2I1B6</accession>
<dbReference type="RefSeq" id="WP_143145850.1">
    <property type="nucleotide sequence ID" value="NZ_FPKU01000003.1"/>
</dbReference>
<feature type="region of interest" description="Disordered" evidence="1">
    <location>
        <begin position="1"/>
        <end position="21"/>
    </location>
</feature>
<evidence type="ECO:0000256" key="1">
    <source>
        <dbReference type="SAM" id="MobiDB-lite"/>
    </source>
</evidence>
<proteinExistence type="predicted"/>
<dbReference type="OrthoDB" id="564699at2"/>
<evidence type="ECO:0000313" key="3">
    <source>
        <dbReference type="Proteomes" id="UP000183447"/>
    </source>
</evidence>
<organism evidence="2 3">
    <name type="scientific">Devosia enhydra</name>
    <dbReference type="NCBI Taxonomy" id="665118"/>
    <lineage>
        <taxon>Bacteria</taxon>
        <taxon>Pseudomonadati</taxon>
        <taxon>Pseudomonadota</taxon>
        <taxon>Alphaproteobacteria</taxon>
        <taxon>Hyphomicrobiales</taxon>
        <taxon>Devosiaceae</taxon>
        <taxon>Devosia</taxon>
    </lineage>
</organism>
<dbReference type="EMBL" id="FPKU01000003">
    <property type="protein sequence ID" value="SFZ86011.1"/>
    <property type="molecule type" value="Genomic_DNA"/>
</dbReference>
<evidence type="ECO:0000313" key="2">
    <source>
        <dbReference type="EMBL" id="SFZ86011.1"/>
    </source>
</evidence>
<gene>
    <name evidence="2" type="ORF">SAMN02983003_3183</name>
</gene>
<dbReference type="AlphaFoldDB" id="A0A1K2I1B6"/>
<name>A0A1K2I1B6_9HYPH</name>
<sequence length="596" mass="60195">MMPDPLGSGPTTTSDPAGIAGDAYGTRVATELEELYRRATRPLTVTGTNALTATTPAGSVPIATLTEGMTLDFVPPNTNTGAMTLAVDGLSAIALVSEDGNALTAGQVRGGRPLRARIHSDGKARAIAGLAVSGAATKTAVLINKRTNASGGGLTSGSDQTFSINTKPVDTIGISGTLPEFTLPAGAWDIDFTAVVEGVGVADLRLWNVTDNALVTTFFGVGSRTVTTNHTGMMTGRGRVTPATSKTYKFVTRVQSTNGTDGQGGLSEGGGYFTTADLINAVAVITEARSALGGPQGQAATLSIGTVTTLDPDDPATVTNGGTSGAAVLNFGIPRGAAGTIEIGDVTTVDHDEPAAVTDSGAPGAAVLDFSLPRGIPGPQGLNWQGPWSAGAYAQFDAVSKGTASYVANTATSQEPPGSDWDLLVPAGPAGPAGIRAGLRYTFDSSTGVSNPGTGKFRITSSGNAGFVISNTPAGGGSIDALLNGYAFVDNDPVGIIIVQSSDPSGSVFYLAEIIFLDTGGSGWSHLAVSQLSGSLPANGADCVITFLFRGSNGTRVSPPATATSSGSTGEWAVDANYFYACVANNTWRRVALSSW</sequence>
<dbReference type="STRING" id="665118.SAMN02983003_3183"/>
<protein>
    <submittedName>
        <fullName evidence="2">Uncharacterized protein</fullName>
    </submittedName>
</protein>